<dbReference type="AlphaFoldDB" id="A0A814FMU4"/>
<gene>
    <name evidence="2" type="ORF">GPM918_LOCUS12834</name>
    <name evidence="3" type="ORF">SRO942_LOCUS12834</name>
</gene>
<dbReference type="EMBL" id="CAJNOQ010002860">
    <property type="protein sequence ID" value="CAF0982676.1"/>
    <property type="molecule type" value="Genomic_DNA"/>
</dbReference>
<evidence type="ECO:0000313" key="2">
    <source>
        <dbReference type="EMBL" id="CAF0982676.1"/>
    </source>
</evidence>
<proteinExistence type="predicted"/>
<feature type="compositionally biased region" description="Polar residues" evidence="1">
    <location>
        <begin position="204"/>
        <end position="226"/>
    </location>
</feature>
<dbReference type="Proteomes" id="UP000663829">
    <property type="component" value="Unassembled WGS sequence"/>
</dbReference>
<sequence>MNELDRLAIVSFNKNAFDRSHGLKRMNESTKLNDLNAEVKRNLVFQLQVSKVDEAQNVEMTSQQPMSQSQPQEEPLLFANQSIGNVIITYVDPNSDLIITTTAVPFQLARASHSSADLLLINHTVDLQRNRVETENVLERAMNEYDYGRSRAILKDQVEKIKASVSAQGPFCQQLIKDLEYRYPSERKYRSSHHNSYHQHQTERGTYTPSSTISTQQYLSQEQSTQAADFQIKRMKRK</sequence>
<dbReference type="OrthoDB" id="10042505at2759"/>
<comment type="caution">
    <text evidence="2">The sequence shown here is derived from an EMBL/GenBank/DDBJ whole genome shotgun (WGS) entry which is preliminary data.</text>
</comment>
<accession>A0A814FMU4</accession>
<reference evidence="2" key="1">
    <citation type="submission" date="2021-02" db="EMBL/GenBank/DDBJ databases">
        <authorList>
            <person name="Nowell W R."/>
        </authorList>
    </citation>
    <scope>NUCLEOTIDE SEQUENCE</scope>
</reference>
<dbReference type="EMBL" id="CAJOBC010002860">
    <property type="protein sequence ID" value="CAF3755138.1"/>
    <property type="molecule type" value="Genomic_DNA"/>
</dbReference>
<keyword evidence="4" id="KW-1185">Reference proteome</keyword>
<evidence type="ECO:0000313" key="3">
    <source>
        <dbReference type="EMBL" id="CAF3755138.1"/>
    </source>
</evidence>
<evidence type="ECO:0000313" key="4">
    <source>
        <dbReference type="Proteomes" id="UP000663829"/>
    </source>
</evidence>
<organism evidence="2 4">
    <name type="scientific">Didymodactylos carnosus</name>
    <dbReference type="NCBI Taxonomy" id="1234261"/>
    <lineage>
        <taxon>Eukaryota</taxon>
        <taxon>Metazoa</taxon>
        <taxon>Spiralia</taxon>
        <taxon>Gnathifera</taxon>
        <taxon>Rotifera</taxon>
        <taxon>Eurotatoria</taxon>
        <taxon>Bdelloidea</taxon>
        <taxon>Philodinida</taxon>
        <taxon>Philodinidae</taxon>
        <taxon>Didymodactylos</taxon>
    </lineage>
</organism>
<dbReference type="Proteomes" id="UP000681722">
    <property type="component" value="Unassembled WGS sequence"/>
</dbReference>
<name>A0A814FMU4_9BILA</name>
<feature type="region of interest" description="Disordered" evidence="1">
    <location>
        <begin position="187"/>
        <end position="226"/>
    </location>
</feature>
<protein>
    <submittedName>
        <fullName evidence="2">Uncharacterized protein</fullName>
    </submittedName>
</protein>
<evidence type="ECO:0000256" key="1">
    <source>
        <dbReference type="SAM" id="MobiDB-lite"/>
    </source>
</evidence>